<dbReference type="SMART" id="SM00287">
    <property type="entry name" value="SH3b"/>
    <property type="match status" value="1"/>
</dbReference>
<sequence>MKTQGLMSRYSNILVALVVVLCVFSASAQTAQQLFETGNSQYAQNNYEEAIKNYEQVLDAGYESAEVYYNLANANYKLNRIAPSVYNYEKALALKPNDKEIKNNLQFAQNMTVDAITPLPENTFKKWWNQLLNLFTLDGWALVTVVLIVLFTLSFLVYYFGSKTVLKRSFFTIAFVSLGLGLLSLTLAFQARSNEKNKRFAVVFSPEAEIKNAPNMGSEEVFVLHEGTKVRVIEEQGDWQLIRLADGQEGWIPKTYIKLL</sequence>
<feature type="transmembrane region" description="Helical" evidence="2">
    <location>
        <begin position="170"/>
        <end position="189"/>
    </location>
</feature>
<keyword evidence="1" id="KW-0802">TPR repeat</keyword>
<dbReference type="OrthoDB" id="9776208at2"/>
<dbReference type="InterPro" id="IPR003646">
    <property type="entry name" value="SH3-like_bac-type"/>
</dbReference>
<gene>
    <name evidence="5" type="ORF">DSM04_101274</name>
</gene>
<dbReference type="SUPFAM" id="SSF50044">
    <property type="entry name" value="SH3-domain"/>
    <property type="match status" value="1"/>
</dbReference>
<keyword evidence="2" id="KW-0472">Membrane</keyword>
<comment type="caution">
    <text evidence="5">The sequence shown here is derived from an EMBL/GenBank/DDBJ whole genome shotgun (WGS) entry which is preliminary data.</text>
</comment>
<accession>A0A4Q0P0I5</accession>
<evidence type="ECO:0000256" key="1">
    <source>
        <dbReference type="PROSITE-ProRule" id="PRU00339"/>
    </source>
</evidence>
<dbReference type="Pfam" id="PF08239">
    <property type="entry name" value="SH3_3"/>
    <property type="match status" value="1"/>
</dbReference>
<feature type="domain" description="SH3b" evidence="4">
    <location>
        <begin position="198"/>
        <end position="260"/>
    </location>
</feature>
<dbReference type="Gene3D" id="2.30.30.40">
    <property type="entry name" value="SH3 Domains"/>
    <property type="match status" value="1"/>
</dbReference>
<dbReference type="AlphaFoldDB" id="A0A4Q0P0I5"/>
<evidence type="ECO:0000313" key="6">
    <source>
        <dbReference type="Proteomes" id="UP000289821"/>
    </source>
</evidence>
<dbReference type="Proteomes" id="UP000289821">
    <property type="component" value="Unassembled WGS sequence"/>
</dbReference>
<feature type="repeat" description="TPR" evidence="1">
    <location>
        <begin position="31"/>
        <end position="64"/>
    </location>
</feature>
<dbReference type="InterPro" id="IPR011990">
    <property type="entry name" value="TPR-like_helical_dom_sf"/>
</dbReference>
<keyword evidence="3" id="KW-0732">Signal</keyword>
<organism evidence="5 6">
    <name type="scientific">Leeuwenhoekiella aestuarii</name>
    <dbReference type="NCBI Taxonomy" id="2249426"/>
    <lineage>
        <taxon>Bacteria</taxon>
        <taxon>Pseudomonadati</taxon>
        <taxon>Bacteroidota</taxon>
        <taxon>Flavobacteriia</taxon>
        <taxon>Flavobacteriales</taxon>
        <taxon>Flavobacteriaceae</taxon>
        <taxon>Leeuwenhoekiella</taxon>
    </lineage>
</organism>
<dbReference type="Pfam" id="PF13432">
    <property type="entry name" value="TPR_16"/>
    <property type="match status" value="1"/>
</dbReference>
<dbReference type="SMART" id="SM00028">
    <property type="entry name" value="TPR"/>
    <property type="match status" value="2"/>
</dbReference>
<keyword evidence="2" id="KW-0812">Transmembrane</keyword>
<keyword evidence="6" id="KW-1185">Reference proteome</keyword>
<evidence type="ECO:0000259" key="4">
    <source>
        <dbReference type="SMART" id="SM00287"/>
    </source>
</evidence>
<feature type="signal peptide" evidence="3">
    <location>
        <begin position="1"/>
        <end position="28"/>
    </location>
</feature>
<evidence type="ECO:0000256" key="2">
    <source>
        <dbReference type="SAM" id="Phobius"/>
    </source>
</evidence>
<proteinExistence type="predicted"/>
<dbReference type="SUPFAM" id="SSF48452">
    <property type="entry name" value="TPR-like"/>
    <property type="match status" value="1"/>
</dbReference>
<dbReference type="InterPro" id="IPR019734">
    <property type="entry name" value="TPR_rpt"/>
</dbReference>
<feature type="chain" id="PRO_5020340078" evidence="3">
    <location>
        <begin position="29"/>
        <end position="260"/>
    </location>
</feature>
<dbReference type="EMBL" id="QOVI01000001">
    <property type="protein sequence ID" value="RXG18086.1"/>
    <property type="molecule type" value="Genomic_DNA"/>
</dbReference>
<keyword evidence="2" id="KW-1133">Transmembrane helix</keyword>
<dbReference type="Gene3D" id="1.25.40.10">
    <property type="entry name" value="Tetratricopeptide repeat domain"/>
    <property type="match status" value="1"/>
</dbReference>
<dbReference type="InterPro" id="IPR036028">
    <property type="entry name" value="SH3-like_dom_sf"/>
</dbReference>
<dbReference type="RefSeq" id="WP_128759671.1">
    <property type="nucleotide sequence ID" value="NZ_QOVJ01000001.1"/>
</dbReference>
<feature type="repeat" description="TPR" evidence="1">
    <location>
        <begin position="65"/>
        <end position="98"/>
    </location>
</feature>
<evidence type="ECO:0000256" key="3">
    <source>
        <dbReference type="SAM" id="SignalP"/>
    </source>
</evidence>
<name>A0A4Q0P0I5_9FLAO</name>
<protein>
    <submittedName>
        <fullName evidence="5">Tetratricopeptide repeat protein</fullName>
    </submittedName>
</protein>
<feature type="transmembrane region" description="Helical" evidence="2">
    <location>
        <begin position="139"/>
        <end position="158"/>
    </location>
</feature>
<dbReference type="PROSITE" id="PS50005">
    <property type="entry name" value="TPR"/>
    <property type="match status" value="2"/>
</dbReference>
<evidence type="ECO:0000313" key="5">
    <source>
        <dbReference type="EMBL" id="RXG18086.1"/>
    </source>
</evidence>
<reference evidence="5 6" key="1">
    <citation type="submission" date="2018-07" db="EMBL/GenBank/DDBJ databases">
        <title>Leeuwenhoekiella genomics.</title>
        <authorList>
            <person name="Tahon G."/>
            <person name="Willems A."/>
        </authorList>
    </citation>
    <scope>NUCLEOTIDE SEQUENCE [LARGE SCALE GENOMIC DNA]</scope>
    <source>
        <strain evidence="5 6">R-50232</strain>
    </source>
</reference>